<sequence>MAKILTEQSDILKDLLALKTIALVGASNKPERPSYGVMKKLLDYGFKVIPVNPGLEGQQILEQKVFANLSDINVPIDMVEVFRNTDAVPEIVDEMLTLKLLPKLLWTQLGIVHEVAAQRAVSAGIDVVMDRCPVIELGLHG</sequence>
<dbReference type="OrthoDB" id="9804695at2"/>
<dbReference type="InterPro" id="IPR003781">
    <property type="entry name" value="CoA-bd"/>
</dbReference>
<proteinExistence type="predicted"/>
<feature type="domain" description="CoA-binding" evidence="1">
    <location>
        <begin position="15"/>
        <end position="111"/>
    </location>
</feature>
<dbReference type="SMART" id="SM00881">
    <property type="entry name" value="CoA_binding"/>
    <property type="match status" value="1"/>
</dbReference>
<evidence type="ECO:0000259" key="1">
    <source>
        <dbReference type="SMART" id="SM00881"/>
    </source>
</evidence>
<comment type="caution">
    <text evidence="2">The sequence shown here is derived from an EMBL/GenBank/DDBJ whole genome shotgun (WGS) entry which is preliminary data.</text>
</comment>
<organism evidence="2 3">
    <name type="scientific">Commensalibacter papalotli</name>
    <name type="common">ex Servin-Garciduenas et al. 2014</name>
    <dbReference type="NCBI Taxonomy" id="1208583"/>
    <lineage>
        <taxon>Bacteria</taxon>
        <taxon>Pseudomonadati</taxon>
        <taxon>Pseudomonadota</taxon>
        <taxon>Alphaproteobacteria</taxon>
        <taxon>Acetobacterales</taxon>
        <taxon>Acetobacteraceae</taxon>
    </lineage>
</organism>
<dbReference type="RefSeq" id="WP_051461821.1">
    <property type="nucleotide sequence ID" value="NZ_ATSX01000001.1"/>
</dbReference>
<dbReference type="Gene3D" id="3.40.50.720">
    <property type="entry name" value="NAD(P)-binding Rossmann-like Domain"/>
    <property type="match status" value="1"/>
</dbReference>
<gene>
    <name evidence="2" type="ORF">COMX_02950</name>
</gene>
<dbReference type="Pfam" id="PF13380">
    <property type="entry name" value="CoA_binding_2"/>
    <property type="match status" value="1"/>
</dbReference>
<dbReference type="eggNOG" id="COG1832">
    <property type="taxonomic scope" value="Bacteria"/>
</dbReference>
<dbReference type="Proteomes" id="UP000019250">
    <property type="component" value="Unassembled WGS sequence"/>
</dbReference>
<dbReference type="STRING" id="1208583.COMX_02950"/>
<dbReference type="PANTHER" id="PTHR33303">
    <property type="entry name" value="CYTOPLASMIC PROTEIN-RELATED"/>
    <property type="match status" value="1"/>
</dbReference>
<protein>
    <submittedName>
        <fullName evidence="2">CoA-binding domain-containing protein</fullName>
    </submittedName>
</protein>
<dbReference type="InterPro" id="IPR036291">
    <property type="entry name" value="NAD(P)-bd_dom_sf"/>
</dbReference>
<dbReference type="EMBL" id="ATSX01000001">
    <property type="protein sequence ID" value="EUK18672.1"/>
    <property type="molecule type" value="Genomic_DNA"/>
</dbReference>
<accession>W7DN31</accession>
<dbReference type="SUPFAM" id="SSF51735">
    <property type="entry name" value="NAD(P)-binding Rossmann-fold domains"/>
    <property type="match status" value="1"/>
</dbReference>
<dbReference type="AlphaFoldDB" id="W7DN31"/>
<reference evidence="2 3" key="1">
    <citation type="journal article" date="2014" name="Genome Announc.">
        <title>Draft Genome Sequence of Commensalibacter papalotli MX01, a Symbiont Identified from the Guts of Overwintering Monarch Butterflies.</title>
        <authorList>
            <person name="Servin-Garciduenas L.E."/>
            <person name="Sanchez-Quinto A."/>
            <person name="Martinez-Romero E."/>
        </authorList>
    </citation>
    <scope>NUCLEOTIDE SEQUENCE [LARGE SCALE GENOMIC DNA]</scope>
    <source>
        <strain evidence="3">MX-MONARCH01</strain>
    </source>
</reference>
<keyword evidence="3" id="KW-1185">Reference proteome</keyword>
<evidence type="ECO:0000313" key="2">
    <source>
        <dbReference type="EMBL" id="EUK18672.1"/>
    </source>
</evidence>
<dbReference type="PANTHER" id="PTHR33303:SF2">
    <property type="entry name" value="COA-BINDING DOMAIN-CONTAINING PROTEIN"/>
    <property type="match status" value="1"/>
</dbReference>
<name>W7DN31_9PROT</name>
<evidence type="ECO:0000313" key="3">
    <source>
        <dbReference type="Proteomes" id="UP000019250"/>
    </source>
</evidence>